<reference evidence="1" key="1">
    <citation type="submission" date="2022-04" db="EMBL/GenBank/DDBJ databases">
        <title>Genome of the entomopathogenic fungus Entomophthora muscae.</title>
        <authorList>
            <person name="Elya C."/>
            <person name="Lovett B.R."/>
            <person name="Lee E."/>
            <person name="Macias A.M."/>
            <person name="Hajek A.E."/>
            <person name="De Bivort B.L."/>
            <person name="Kasson M.T."/>
            <person name="De Fine Licht H.H."/>
            <person name="Stajich J.E."/>
        </authorList>
    </citation>
    <scope>NUCLEOTIDE SEQUENCE</scope>
    <source>
        <strain evidence="1">Berkeley</strain>
    </source>
</reference>
<gene>
    <name evidence="1" type="ORF">DSO57_1007425</name>
</gene>
<organism evidence="1 2">
    <name type="scientific">Entomophthora muscae</name>
    <dbReference type="NCBI Taxonomy" id="34485"/>
    <lineage>
        <taxon>Eukaryota</taxon>
        <taxon>Fungi</taxon>
        <taxon>Fungi incertae sedis</taxon>
        <taxon>Zoopagomycota</taxon>
        <taxon>Entomophthoromycotina</taxon>
        <taxon>Entomophthoromycetes</taxon>
        <taxon>Entomophthorales</taxon>
        <taxon>Entomophthoraceae</taxon>
        <taxon>Entomophthora</taxon>
    </lineage>
</organism>
<dbReference type="EMBL" id="QTSX02003572">
    <property type="protein sequence ID" value="KAJ9070494.1"/>
    <property type="molecule type" value="Genomic_DNA"/>
</dbReference>
<accession>A0ACC2T766</accession>
<protein>
    <submittedName>
        <fullName evidence="1">Uncharacterized protein</fullName>
    </submittedName>
</protein>
<evidence type="ECO:0000313" key="1">
    <source>
        <dbReference type="EMBL" id="KAJ9070494.1"/>
    </source>
</evidence>
<keyword evidence="2" id="KW-1185">Reference proteome</keyword>
<sequence length="300" mass="32843">MVVVPPEQEGLDPNSSLHPPHLDDKYVNPFLTRDKVRRTFMGTAIKALEEGRKPVPRDPFDYGTSSSLGSGVSLAANPPSPGYKTPNPPEERSSEKSTPALPPSQRLSQCSEASEHFSVLMLQRGKSLKSTQVQIASNPNRRVLSALPPKIQVPFMQNSVSPNAQFEPTHTNQAPGQISPPESVHKMSARLYVEPTDKEKVLPPLPSIERGIGDQTAHQKRINYSPETSGTLTSLSLPPETHLSPGDHNYPQKSKVQPFTTEKILFFHPKGSKHSSQEPLSPTSAHKPDSDFNSCACLIL</sequence>
<evidence type="ECO:0000313" key="2">
    <source>
        <dbReference type="Proteomes" id="UP001165960"/>
    </source>
</evidence>
<comment type="caution">
    <text evidence="1">The sequence shown here is derived from an EMBL/GenBank/DDBJ whole genome shotgun (WGS) entry which is preliminary data.</text>
</comment>
<dbReference type="Proteomes" id="UP001165960">
    <property type="component" value="Unassembled WGS sequence"/>
</dbReference>
<name>A0ACC2T766_9FUNG</name>
<proteinExistence type="predicted"/>